<evidence type="ECO:0000313" key="2">
    <source>
        <dbReference type="Proteomes" id="UP000006334"/>
    </source>
</evidence>
<dbReference type="EMBL" id="BAEN01000030">
    <property type="protein sequence ID" value="GAC14022.1"/>
    <property type="molecule type" value="Genomic_DNA"/>
</dbReference>
<organism evidence="1 2">
    <name type="scientific">Aliiglaciecola lipolytica E3</name>
    <dbReference type="NCBI Taxonomy" id="1127673"/>
    <lineage>
        <taxon>Bacteria</taxon>
        <taxon>Pseudomonadati</taxon>
        <taxon>Pseudomonadota</taxon>
        <taxon>Gammaproteobacteria</taxon>
        <taxon>Alteromonadales</taxon>
        <taxon>Alteromonadaceae</taxon>
        <taxon>Aliiglaciecola</taxon>
    </lineage>
</organism>
<reference evidence="1 2" key="1">
    <citation type="journal article" date="2017" name="Antonie Van Leeuwenhoek">
        <title>Rhizobium rhizosphaerae sp. nov., a novel species isolated from rice rhizosphere.</title>
        <authorList>
            <person name="Zhao J.J."/>
            <person name="Zhang J."/>
            <person name="Zhang R.J."/>
            <person name="Zhang C.W."/>
            <person name="Yin H.Q."/>
            <person name="Zhang X.X."/>
        </authorList>
    </citation>
    <scope>NUCLEOTIDE SEQUENCE [LARGE SCALE GENOMIC DNA]</scope>
    <source>
        <strain evidence="1 2">E3</strain>
    </source>
</reference>
<accession>K6Y726</accession>
<comment type="caution">
    <text evidence="1">The sequence shown here is derived from an EMBL/GenBank/DDBJ whole genome shotgun (WGS) entry which is preliminary data.</text>
</comment>
<gene>
    <name evidence="1" type="ORF">GLIP_1381</name>
</gene>
<dbReference type="Proteomes" id="UP000006334">
    <property type="component" value="Unassembled WGS sequence"/>
</dbReference>
<proteinExistence type="predicted"/>
<name>K6Y726_9ALTE</name>
<evidence type="ECO:0000313" key="1">
    <source>
        <dbReference type="EMBL" id="GAC14022.1"/>
    </source>
</evidence>
<keyword evidence="2" id="KW-1185">Reference proteome</keyword>
<dbReference type="STRING" id="1127673.GLIP_1381"/>
<protein>
    <submittedName>
        <fullName evidence="1">Uncharacterized protein</fullName>
    </submittedName>
</protein>
<dbReference type="AlphaFoldDB" id="K6Y726"/>
<sequence length="119" mass="13023">MAIGAGNSILKPKYAMINPPAMRSEVSSIPKKANRCAPNNKKQLRNRNIYNAAKLAVFCLSCFEKSLVSDKNMGAVENGLAMGMSAATTSEIYPRYSVNACIPCRLQNALINLYVNTYE</sequence>